<comment type="caution">
    <text evidence="1">The sequence shown here is derived from an EMBL/GenBank/DDBJ whole genome shotgun (WGS) entry which is preliminary data.</text>
</comment>
<dbReference type="RefSeq" id="WP_062999967.1">
    <property type="nucleotide sequence ID" value="NZ_BMMH01000022.1"/>
</dbReference>
<keyword evidence="2" id="KW-1185">Reference proteome</keyword>
<gene>
    <name evidence="1" type="ORF">GCM10011588_61670</name>
</gene>
<dbReference type="EMBL" id="BMMH01000022">
    <property type="protein sequence ID" value="GGL38730.1"/>
    <property type="molecule type" value="Genomic_DNA"/>
</dbReference>
<protein>
    <submittedName>
        <fullName evidence="1">Uncharacterized protein</fullName>
    </submittedName>
</protein>
<reference evidence="1" key="1">
    <citation type="journal article" date="2014" name="Int. J. Syst. Evol. Microbiol.">
        <title>Complete genome sequence of Corynebacterium casei LMG S-19264T (=DSM 44701T), isolated from a smear-ripened cheese.</title>
        <authorList>
            <consortium name="US DOE Joint Genome Institute (JGI-PGF)"/>
            <person name="Walter F."/>
            <person name="Albersmeier A."/>
            <person name="Kalinowski J."/>
            <person name="Ruckert C."/>
        </authorList>
    </citation>
    <scope>NUCLEOTIDE SEQUENCE</scope>
    <source>
        <strain evidence="1">CGMCC 4.3508</strain>
    </source>
</reference>
<evidence type="ECO:0000313" key="1">
    <source>
        <dbReference type="EMBL" id="GGL38730.1"/>
    </source>
</evidence>
<evidence type="ECO:0000313" key="2">
    <source>
        <dbReference type="Proteomes" id="UP000638263"/>
    </source>
</evidence>
<reference evidence="1" key="2">
    <citation type="submission" date="2020-09" db="EMBL/GenBank/DDBJ databases">
        <authorList>
            <person name="Sun Q."/>
            <person name="Zhou Y."/>
        </authorList>
    </citation>
    <scope>NUCLEOTIDE SEQUENCE</scope>
    <source>
        <strain evidence="1">CGMCC 4.3508</strain>
    </source>
</reference>
<organism evidence="1 2">
    <name type="scientific">Nocardia jinanensis</name>
    <dbReference type="NCBI Taxonomy" id="382504"/>
    <lineage>
        <taxon>Bacteria</taxon>
        <taxon>Bacillati</taxon>
        <taxon>Actinomycetota</taxon>
        <taxon>Actinomycetes</taxon>
        <taxon>Mycobacteriales</taxon>
        <taxon>Nocardiaceae</taxon>
        <taxon>Nocardia</taxon>
    </lineage>
</organism>
<sequence>MLFTVEVSCCGSQWYLYAPAFGVSRFVSDKERIREEARAMIAKCGAAPSEFEIDLELGRVIDKAVLLGIELVTDQP</sequence>
<name>A0A917RX60_9NOCA</name>
<dbReference type="AlphaFoldDB" id="A0A917RX60"/>
<accession>A0A917RX60</accession>
<proteinExistence type="predicted"/>
<dbReference type="Proteomes" id="UP000638263">
    <property type="component" value="Unassembled WGS sequence"/>
</dbReference>